<reference evidence="2" key="1">
    <citation type="submission" date="2020-12" db="EMBL/GenBank/DDBJ databases">
        <title>Clostridium thailandense sp. nov., a novel acetogenic bacterium isolated from peat land soil in Thailand.</title>
        <authorList>
            <person name="Chaikitkaew S."/>
            <person name="Birkeland N.K."/>
        </authorList>
    </citation>
    <scope>NUCLEOTIDE SEQUENCE</scope>
    <source>
        <strain evidence="2">PL3</strain>
    </source>
</reference>
<dbReference type="RefSeq" id="WP_218319138.1">
    <property type="nucleotide sequence ID" value="NZ_JAEEGC010000018.1"/>
</dbReference>
<accession>A0A949WU17</accession>
<evidence type="ECO:0000313" key="3">
    <source>
        <dbReference type="Proteomes" id="UP000694308"/>
    </source>
</evidence>
<keyword evidence="3" id="KW-1185">Reference proteome</keyword>
<dbReference type="Pfam" id="PF00149">
    <property type="entry name" value="Metallophos"/>
    <property type="match status" value="1"/>
</dbReference>
<proteinExistence type="predicted"/>
<sequence length="289" mass="33188">MTLFDQSFADLQAIKSKRNPDDYNIVFFGDSWVQRSIGSDVRFVSNDIFEVAMQRAMDFNPLLFAYGGDGAFTGTEDNLNFLVEKINSLNKDKNGDRVPFFMVPGNHDAARSNNTLSLDNYKKIIGPEDIHWYIDLPSFRLRLVGLNSLYHYVYKEYGLTESELEFLDNILPYNRCHMNVFVDMHVPPREPQLDWVGEDAFPNERGRKEFYNIVRNRVSKVLLGHIHDFQLAEAHDVKFILSGGGGATLNVCARFHIVVINIRRHGNFNVITQHFVPVGWQRATEPVSP</sequence>
<feature type="domain" description="Calcineurin-like phosphoesterase" evidence="1">
    <location>
        <begin position="60"/>
        <end position="228"/>
    </location>
</feature>
<dbReference type="PANTHER" id="PTHR43143">
    <property type="entry name" value="METALLOPHOSPHOESTERASE, CALCINEURIN SUPERFAMILY"/>
    <property type="match status" value="1"/>
</dbReference>
<organism evidence="2 3">
    <name type="scientific">Clostridium thailandense</name>
    <dbReference type="NCBI Taxonomy" id="2794346"/>
    <lineage>
        <taxon>Bacteria</taxon>
        <taxon>Bacillati</taxon>
        <taxon>Bacillota</taxon>
        <taxon>Clostridia</taxon>
        <taxon>Eubacteriales</taxon>
        <taxon>Clostridiaceae</taxon>
        <taxon>Clostridium</taxon>
    </lineage>
</organism>
<dbReference type="EMBL" id="JAEEGC010000018">
    <property type="protein sequence ID" value="MBV7272107.1"/>
    <property type="molecule type" value="Genomic_DNA"/>
</dbReference>
<name>A0A949WU17_9CLOT</name>
<evidence type="ECO:0000259" key="1">
    <source>
        <dbReference type="Pfam" id="PF00149"/>
    </source>
</evidence>
<protein>
    <submittedName>
        <fullName evidence="2">Metallophosphoesterase</fullName>
    </submittedName>
</protein>
<dbReference type="PANTHER" id="PTHR43143:SF1">
    <property type="entry name" value="SERINE_THREONINE-PROTEIN PHOSPHATASE CPPED1"/>
    <property type="match status" value="1"/>
</dbReference>
<dbReference type="AlphaFoldDB" id="A0A949WU17"/>
<dbReference type="Proteomes" id="UP000694308">
    <property type="component" value="Unassembled WGS sequence"/>
</dbReference>
<gene>
    <name evidence="2" type="ORF">I6U48_04140</name>
</gene>
<dbReference type="InterPro" id="IPR004843">
    <property type="entry name" value="Calcineurin-like_PHP"/>
</dbReference>
<evidence type="ECO:0000313" key="2">
    <source>
        <dbReference type="EMBL" id="MBV7272107.1"/>
    </source>
</evidence>
<comment type="caution">
    <text evidence="2">The sequence shown here is derived from an EMBL/GenBank/DDBJ whole genome shotgun (WGS) entry which is preliminary data.</text>
</comment>
<dbReference type="InterPro" id="IPR051918">
    <property type="entry name" value="STPP_CPPED1"/>
</dbReference>